<proteinExistence type="predicted"/>
<protein>
    <submittedName>
        <fullName evidence="1">Uncharacterized protein</fullName>
    </submittedName>
</protein>
<gene>
    <name evidence="1" type="ORF">GALL_425760</name>
</gene>
<reference evidence="1" key="1">
    <citation type="submission" date="2016-10" db="EMBL/GenBank/DDBJ databases">
        <title>Sequence of Gallionella enrichment culture.</title>
        <authorList>
            <person name="Poehlein A."/>
            <person name="Muehling M."/>
            <person name="Daniel R."/>
        </authorList>
    </citation>
    <scope>NUCLEOTIDE SEQUENCE</scope>
</reference>
<name>A0A1J5PXH9_9ZZZZ</name>
<organism evidence="1">
    <name type="scientific">mine drainage metagenome</name>
    <dbReference type="NCBI Taxonomy" id="410659"/>
    <lineage>
        <taxon>unclassified sequences</taxon>
        <taxon>metagenomes</taxon>
        <taxon>ecological metagenomes</taxon>
    </lineage>
</organism>
<sequence>MNGQPGFMFELGHYEIFPFRRDKQVFLGNKITQEIKVFNQRPVIVSC</sequence>
<comment type="caution">
    <text evidence="1">The sequence shown here is derived from an EMBL/GenBank/DDBJ whole genome shotgun (WGS) entry which is preliminary data.</text>
</comment>
<dbReference type="EMBL" id="MLJW01002067">
    <property type="protein sequence ID" value="OIQ75754.1"/>
    <property type="molecule type" value="Genomic_DNA"/>
</dbReference>
<evidence type="ECO:0000313" key="1">
    <source>
        <dbReference type="EMBL" id="OIQ75754.1"/>
    </source>
</evidence>
<dbReference type="AlphaFoldDB" id="A0A1J5PXH9"/>
<accession>A0A1J5PXH9</accession>